<evidence type="ECO:0000313" key="2">
    <source>
        <dbReference type="EnsemblMetazoa" id="CJA30897.1"/>
    </source>
</evidence>
<keyword evidence="3" id="KW-1185">Reference proteome</keyword>
<evidence type="ECO:0000313" key="3">
    <source>
        <dbReference type="Proteomes" id="UP000005237"/>
    </source>
</evidence>
<dbReference type="AlphaFoldDB" id="A0A8R1ICD7"/>
<proteinExistence type="predicted"/>
<dbReference type="Proteomes" id="UP000005237">
    <property type="component" value="Unassembled WGS sequence"/>
</dbReference>
<keyword evidence="1" id="KW-0472">Membrane</keyword>
<sequence>MKLTSIFFPPVSCQLHSLCAHCHYKVFAFAQFCSFSLSSTRNMELSTPLIIAGIITALVAAILYVLLLWGLARWGKFQYSHPLQPTHYKTAQWYAASNAMTMSEI</sequence>
<keyword evidence="1" id="KW-1133">Transmembrane helix</keyword>
<reference evidence="3" key="1">
    <citation type="submission" date="2010-08" db="EMBL/GenBank/DDBJ databases">
        <authorList>
            <consortium name="Caenorhabditis japonica Sequencing Consortium"/>
            <person name="Wilson R.K."/>
        </authorList>
    </citation>
    <scope>NUCLEOTIDE SEQUENCE [LARGE SCALE GENOMIC DNA]</scope>
    <source>
        <strain evidence="3">DF5081</strain>
    </source>
</reference>
<protein>
    <submittedName>
        <fullName evidence="2">Uncharacterized protein</fullName>
    </submittedName>
</protein>
<accession>A0A8R1ICD7</accession>
<feature type="transmembrane region" description="Helical" evidence="1">
    <location>
        <begin position="49"/>
        <end position="72"/>
    </location>
</feature>
<keyword evidence="1" id="KW-0812">Transmembrane</keyword>
<evidence type="ECO:0000256" key="1">
    <source>
        <dbReference type="SAM" id="Phobius"/>
    </source>
</evidence>
<reference evidence="2" key="2">
    <citation type="submission" date="2022-06" db="UniProtKB">
        <authorList>
            <consortium name="EnsemblMetazoa"/>
        </authorList>
    </citation>
    <scope>IDENTIFICATION</scope>
    <source>
        <strain evidence="2">DF5081</strain>
    </source>
</reference>
<name>A0A8R1ICD7_CAEJA</name>
<organism evidence="2 3">
    <name type="scientific">Caenorhabditis japonica</name>
    <dbReference type="NCBI Taxonomy" id="281687"/>
    <lineage>
        <taxon>Eukaryota</taxon>
        <taxon>Metazoa</taxon>
        <taxon>Ecdysozoa</taxon>
        <taxon>Nematoda</taxon>
        <taxon>Chromadorea</taxon>
        <taxon>Rhabditida</taxon>
        <taxon>Rhabditina</taxon>
        <taxon>Rhabditomorpha</taxon>
        <taxon>Rhabditoidea</taxon>
        <taxon>Rhabditidae</taxon>
        <taxon>Peloderinae</taxon>
        <taxon>Caenorhabditis</taxon>
    </lineage>
</organism>
<dbReference type="EnsemblMetazoa" id="CJA30897.1">
    <property type="protein sequence ID" value="CJA30897.1"/>
    <property type="gene ID" value="WBGene00206744"/>
</dbReference>